<reference evidence="5 6" key="2">
    <citation type="submission" date="2016-11" db="EMBL/GenBank/DDBJ databases">
        <title>The genome of Nicotiana attenuata.</title>
        <authorList>
            <person name="Xu S."/>
            <person name="Brockmoeller T."/>
            <person name="Gaquerel E."/>
            <person name="Navarro A."/>
            <person name="Kuhl H."/>
            <person name="Gase K."/>
            <person name="Ling Z."/>
            <person name="Zhou W."/>
            <person name="Kreitzer C."/>
            <person name="Stanke M."/>
            <person name="Tang H."/>
            <person name="Lyons E."/>
            <person name="Pandey P."/>
            <person name="Pandey S.P."/>
            <person name="Timmermann B."/>
            <person name="Baldwin I.T."/>
        </authorList>
    </citation>
    <scope>NUCLEOTIDE SEQUENCE [LARGE SCALE GENOMIC DNA]</scope>
    <source>
        <strain evidence="6">cv. UT</strain>
        <strain evidence="5">UT</strain>
        <tissue evidence="5">Leaves</tissue>
    </source>
</reference>
<dbReference type="EMBL" id="KX752194">
    <property type="protein sequence ID" value="AQQ16717.1"/>
    <property type="molecule type" value="Genomic_DNA"/>
</dbReference>
<dbReference type="OrthoDB" id="5835829at2759"/>
<dbReference type="InterPro" id="IPR002213">
    <property type="entry name" value="UDP_glucos_trans"/>
</dbReference>
<keyword evidence="2" id="KW-0328">Glycosyltransferase</keyword>
<comment type="similarity">
    <text evidence="1">Belongs to the UDP-glycosyltransferase family.</text>
</comment>
<evidence type="ECO:0000313" key="5">
    <source>
        <dbReference type="EMBL" id="OIT21488.1"/>
    </source>
</evidence>
<keyword evidence="3 5" id="KW-0808">Transferase</keyword>
<organism evidence="5 6">
    <name type="scientific">Nicotiana attenuata</name>
    <name type="common">Coyote tobacco</name>
    <dbReference type="NCBI Taxonomy" id="49451"/>
    <lineage>
        <taxon>Eukaryota</taxon>
        <taxon>Viridiplantae</taxon>
        <taxon>Streptophyta</taxon>
        <taxon>Embryophyta</taxon>
        <taxon>Tracheophyta</taxon>
        <taxon>Spermatophyta</taxon>
        <taxon>Magnoliopsida</taxon>
        <taxon>eudicotyledons</taxon>
        <taxon>Gunneridae</taxon>
        <taxon>Pentapetalae</taxon>
        <taxon>asterids</taxon>
        <taxon>lamiids</taxon>
        <taxon>Solanales</taxon>
        <taxon>Solanaceae</taxon>
        <taxon>Nicotianoideae</taxon>
        <taxon>Nicotianeae</taxon>
        <taxon>Nicotiana</taxon>
    </lineage>
</organism>
<dbReference type="PANTHER" id="PTHR48046">
    <property type="entry name" value="UDP-GLYCOSYLTRANSFERASE 72E1"/>
    <property type="match status" value="1"/>
</dbReference>
<evidence type="ECO:0000256" key="1">
    <source>
        <dbReference type="ARBA" id="ARBA00009995"/>
    </source>
</evidence>
<dbReference type="GeneID" id="109218858"/>
<dbReference type="Proteomes" id="UP000187609">
    <property type="component" value="Unassembled WGS sequence"/>
</dbReference>
<dbReference type="FunFam" id="3.40.50.2000:FF:000054">
    <property type="entry name" value="Glycosyltransferase"/>
    <property type="match status" value="1"/>
</dbReference>
<dbReference type="SUPFAM" id="SSF53756">
    <property type="entry name" value="UDP-Glycosyltransferase/glycogen phosphorylase"/>
    <property type="match status" value="1"/>
</dbReference>
<accession>A0A1J6K925</accession>
<dbReference type="CDD" id="cd03784">
    <property type="entry name" value="GT1_Gtf-like"/>
    <property type="match status" value="1"/>
</dbReference>
<gene>
    <name evidence="5" type="primary">UGT72B1_2</name>
    <name evidence="5" type="ORF">A4A49_37675</name>
    <name evidence="4" type="ORF">NaUGT_g37675</name>
</gene>
<dbReference type="GO" id="GO:0008194">
    <property type="term" value="F:UDP-glycosyltransferase activity"/>
    <property type="evidence" value="ECO:0007669"/>
    <property type="project" value="InterPro"/>
</dbReference>
<dbReference type="Pfam" id="PF00201">
    <property type="entry name" value="UDPGT"/>
    <property type="match status" value="1"/>
</dbReference>
<evidence type="ECO:0000256" key="3">
    <source>
        <dbReference type="ARBA" id="ARBA00022679"/>
    </source>
</evidence>
<sequence length="480" mass="53088">MAETQSLTKPQNPHIVILPTPGTGHLNPLVEFAKRLVLQHYFSVSLILPTDGPIPESQNTFLNTLPSGIDYLLLPPVNFVDLPPEVNIVTRICLTITRSLASLREVLKSLVESKKVVALVVDLFGTDAFDVANEFKISPYMFYTSTAMMLSLAFYLPELDKTVSCEFKDLPAVHIPGCIPIHGKDLPDPVHDRKNEAYKWALHQTNRKKMAEGIILNSFKDLEPGAIKALQGKEPSNYKPTIYPVGPVVLMNTSSKVDDESSQCLKWLDEQPRGSALYISLGSGGTLSHEQLTELAIGLEMSEQRFLWVIRCPNDRIASGTYFNVQNSSNPLDFLPNGFLERTKGLGLVLPNWAPQAQILSHGSIGGFWTHCGWNSTLESMIHGVPLIAWPLYAEQRLNAVLLNEGLKVALRPKIGDNGIAGRLEIAEVVKELMGGEEGREVRRKMRELQDAAAMVLNEDGSSTKALAELASKWKEVSHH</sequence>
<dbReference type="EMBL" id="MJEQ01004307">
    <property type="protein sequence ID" value="OIT21488.1"/>
    <property type="molecule type" value="Genomic_DNA"/>
</dbReference>
<dbReference type="OMA" id="GTKFLWV"/>
<dbReference type="SMR" id="A0A1J6K925"/>
<evidence type="ECO:0000256" key="2">
    <source>
        <dbReference type="ARBA" id="ARBA00022676"/>
    </source>
</evidence>
<protein>
    <submittedName>
        <fullName evidence="4">UDP-glycosyltransferase g37675</fullName>
    </submittedName>
    <submittedName>
        <fullName evidence="5">Udp-glycosyltransferase 72b1</fullName>
    </submittedName>
</protein>
<dbReference type="AlphaFoldDB" id="A0A1J6K925"/>
<dbReference type="Gene3D" id="3.40.50.2000">
    <property type="entry name" value="Glycogen Phosphorylase B"/>
    <property type="match status" value="2"/>
</dbReference>
<dbReference type="PANTHER" id="PTHR48046:SF6">
    <property type="entry name" value="GLYCOSYLTRANSFERASE"/>
    <property type="match status" value="1"/>
</dbReference>
<reference evidence="4" key="1">
    <citation type="submission" date="2016-08" db="EMBL/GenBank/DDBJ databases">
        <authorList>
            <person name="Seilhamer J.J."/>
        </authorList>
    </citation>
    <scope>NUCLEOTIDE SEQUENCE</scope>
</reference>
<dbReference type="KEGG" id="nau:109218858"/>
<dbReference type="FunFam" id="3.40.50.2000:FF:000051">
    <property type="entry name" value="Glycosyltransferase"/>
    <property type="match status" value="1"/>
</dbReference>
<evidence type="ECO:0000313" key="4">
    <source>
        <dbReference type="EMBL" id="AQQ16717.1"/>
    </source>
</evidence>
<keyword evidence="6" id="KW-1185">Reference proteome</keyword>
<name>A0A1J6K925_NICAT</name>
<proteinExistence type="inferred from homology"/>
<evidence type="ECO:0000313" key="6">
    <source>
        <dbReference type="Proteomes" id="UP000187609"/>
    </source>
</evidence>
<dbReference type="Gramene" id="OIT21488">
    <property type="protein sequence ID" value="OIT21488"/>
    <property type="gene ID" value="A4A49_37675"/>
</dbReference>
<dbReference type="STRING" id="49451.A0A1J6K925"/>